<accession>A0A1I7X577</accession>
<dbReference type="AlphaFoldDB" id="A0A1I7X577"/>
<dbReference type="InterPro" id="IPR036691">
    <property type="entry name" value="Endo/exonu/phosph_ase_sf"/>
</dbReference>
<sequence length="236" mass="28143">MANMNRSVSGNLQIPPTGAVPVVLRAPSLRCNFFSGRIFLVIVSTRIYILLRYTFTNVNLLNFCSILLKRIFRSTFWLGDLNFRVEKNSEDVVKLLKENREGILFALFDFKESIITFKPTYRYISCEWVHLNYLQHLNVDLICTYKFPEWDFMYHMKYNFLYFSLKVSIEDCTTALKWVWMITCYEQTVRGERYVVYEFTDLPEGRYRLGYYSSYNKCLIGISKSFQVRDPSRDYD</sequence>
<reference evidence="3" key="1">
    <citation type="submission" date="2016-11" db="UniProtKB">
        <authorList>
            <consortium name="WormBaseParasite"/>
        </authorList>
    </citation>
    <scope>IDENTIFICATION</scope>
</reference>
<evidence type="ECO:0000313" key="2">
    <source>
        <dbReference type="Proteomes" id="UP000095283"/>
    </source>
</evidence>
<keyword evidence="1" id="KW-1133">Transmembrane helix</keyword>
<dbReference type="SUPFAM" id="SSF56219">
    <property type="entry name" value="DNase I-like"/>
    <property type="match status" value="1"/>
</dbReference>
<proteinExistence type="predicted"/>
<name>A0A1I7X577_HETBA</name>
<dbReference type="WBParaSite" id="Hba_12546">
    <property type="protein sequence ID" value="Hba_12546"/>
    <property type="gene ID" value="Hba_12546"/>
</dbReference>
<dbReference type="Gene3D" id="3.60.10.10">
    <property type="entry name" value="Endonuclease/exonuclease/phosphatase"/>
    <property type="match status" value="1"/>
</dbReference>
<keyword evidence="2" id="KW-1185">Reference proteome</keyword>
<keyword evidence="1" id="KW-0812">Transmembrane</keyword>
<evidence type="ECO:0000313" key="3">
    <source>
        <dbReference type="WBParaSite" id="Hba_12546"/>
    </source>
</evidence>
<feature type="transmembrane region" description="Helical" evidence="1">
    <location>
        <begin position="34"/>
        <end position="55"/>
    </location>
</feature>
<protein>
    <submittedName>
        <fullName evidence="3">SKICH domain-containing protein</fullName>
    </submittedName>
</protein>
<organism evidence="2 3">
    <name type="scientific">Heterorhabditis bacteriophora</name>
    <name type="common">Entomopathogenic nematode worm</name>
    <dbReference type="NCBI Taxonomy" id="37862"/>
    <lineage>
        <taxon>Eukaryota</taxon>
        <taxon>Metazoa</taxon>
        <taxon>Ecdysozoa</taxon>
        <taxon>Nematoda</taxon>
        <taxon>Chromadorea</taxon>
        <taxon>Rhabditida</taxon>
        <taxon>Rhabditina</taxon>
        <taxon>Rhabditomorpha</taxon>
        <taxon>Strongyloidea</taxon>
        <taxon>Heterorhabditidae</taxon>
        <taxon>Heterorhabditis</taxon>
    </lineage>
</organism>
<keyword evidence="1" id="KW-0472">Membrane</keyword>
<dbReference type="Proteomes" id="UP000095283">
    <property type="component" value="Unplaced"/>
</dbReference>
<evidence type="ECO:0000256" key="1">
    <source>
        <dbReference type="SAM" id="Phobius"/>
    </source>
</evidence>